<protein>
    <recommendedName>
        <fullName evidence="5 9">Mannonate dehydratase</fullName>
        <ecNumber evidence="5 9">4.2.1.8</ecNumber>
    </recommendedName>
    <alternativeName>
        <fullName evidence="9">D-mannonate hydro-lyase</fullName>
    </alternativeName>
</protein>
<comment type="pathway">
    <text evidence="3 9">Carbohydrate metabolism; pentose and glucuronate interconversion.</text>
</comment>
<dbReference type="Proteomes" id="UP000184375">
    <property type="component" value="Unassembled WGS sequence"/>
</dbReference>
<dbReference type="UniPathway" id="UPA00246"/>
<evidence type="ECO:0000256" key="2">
    <source>
        <dbReference type="ARBA" id="ARBA00002713"/>
    </source>
</evidence>
<comment type="function">
    <text evidence="2 9">Catalyzes the dehydration of D-mannonate.</text>
</comment>
<dbReference type="STRING" id="447595.SAMN05660826_00685"/>
<proteinExistence type="inferred from homology"/>
<dbReference type="AlphaFoldDB" id="A0A1M7HKE8"/>
<dbReference type="GO" id="GO:0030145">
    <property type="term" value="F:manganese ion binding"/>
    <property type="evidence" value="ECO:0007669"/>
    <property type="project" value="TreeGrafter"/>
</dbReference>
<evidence type="ECO:0000313" key="10">
    <source>
        <dbReference type="EMBL" id="SHM28909.1"/>
    </source>
</evidence>
<evidence type="ECO:0000256" key="5">
    <source>
        <dbReference type="ARBA" id="ARBA00012927"/>
    </source>
</evidence>
<evidence type="ECO:0000256" key="7">
    <source>
        <dbReference type="ARBA" id="ARBA00023211"/>
    </source>
</evidence>
<evidence type="ECO:0000256" key="3">
    <source>
        <dbReference type="ARBA" id="ARBA00004892"/>
    </source>
</evidence>
<dbReference type="PANTHER" id="PTHR30387">
    <property type="entry name" value="MANNONATE DEHYDRATASE"/>
    <property type="match status" value="1"/>
</dbReference>
<evidence type="ECO:0000256" key="4">
    <source>
        <dbReference type="ARBA" id="ARBA00007389"/>
    </source>
</evidence>
<comment type="catalytic activity">
    <reaction evidence="1 9">
        <text>D-mannonate = 2-dehydro-3-deoxy-D-gluconate + H2O</text>
        <dbReference type="Rhea" id="RHEA:20097"/>
        <dbReference type="ChEBI" id="CHEBI:15377"/>
        <dbReference type="ChEBI" id="CHEBI:17767"/>
        <dbReference type="ChEBI" id="CHEBI:57990"/>
        <dbReference type="EC" id="4.2.1.8"/>
    </reaction>
</comment>
<keyword evidence="7 9" id="KW-0464">Manganese</keyword>
<dbReference type="Pfam" id="PF03786">
    <property type="entry name" value="UxuA"/>
    <property type="match status" value="1"/>
</dbReference>
<name>A0A1M7HKE8_9FIRM</name>
<evidence type="ECO:0000256" key="6">
    <source>
        <dbReference type="ARBA" id="ARBA00023004"/>
    </source>
</evidence>
<dbReference type="HAMAP" id="MF_00106">
    <property type="entry name" value="UxuA"/>
    <property type="match status" value="1"/>
</dbReference>
<dbReference type="SUPFAM" id="SSF51658">
    <property type="entry name" value="Xylose isomerase-like"/>
    <property type="match status" value="1"/>
</dbReference>
<dbReference type="InterPro" id="IPR036237">
    <property type="entry name" value="Xyl_isomerase-like_sf"/>
</dbReference>
<dbReference type="PIRSF" id="PIRSF016049">
    <property type="entry name" value="Man_dehyd"/>
    <property type="match status" value="1"/>
</dbReference>
<evidence type="ECO:0000256" key="8">
    <source>
        <dbReference type="ARBA" id="ARBA00023239"/>
    </source>
</evidence>
<dbReference type="InterPro" id="IPR004628">
    <property type="entry name" value="Man_deHydtase"/>
</dbReference>
<dbReference type="GO" id="GO:0042840">
    <property type="term" value="P:D-glucuronate catabolic process"/>
    <property type="evidence" value="ECO:0007669"/>
    <property type="project" value="TreeGrafter"/>
</dbReference>
<keyword evidence="6 9" id="KW-0408">Iron</keyword>
<dbReference type="Gene3D" id="3.20.20.150">
    <property type="entry name" value="Divalent-metal-dependent TIM barrel enzymes"/>
    <property type="match status" value="1"/>
</dbReference>
<comment type="cofactor">
    <cofactor evidence="9">
        <name>Fe(2+)</name>
        <dbReference type="ChEBI" id="CHEBI:29033"/>
    </cofactor>
    <cofactor evidence="9">
        <name>Mn(2+)</name>
        <dbReference type="ChEBI" id="CHEBI:29035"/>
    </cofactor>
</comment>
<sequence>MKLVFRWFGKEYDKIPLEYIRQIPGITGVVTSLMDIPVGEVWPQERLKALKEEVERQGLKVEVIESVNVHEDIKLGEPSRDIYIENYIETMKNLAQIGVKVICYNFMPVFDWLRTELERPLEDGSRTMAYRHEMVMKIDPKNFANEFIDQSGDVELPGWEPERLKEISETLKKYSDMTEEKYWRNIKYFLDSIIPYAEKFDIKMAIHPDDPPWPIFGLPRVITSRENIRKFLDLYKSPYNGITLCTGSLGADRRNDLPAIIKEFAKEGRIHFAHIRNLKFEAEKDFYESAHLSKCGSFDMFEIVKAFYDSGFDGYVRPDHGRMIWGETGRPGYGLYDRALGATYIMGLWEAIDKMSRN</sequence>
<organism evidence="10 11">
    <name type="scientific">Caldanaerovirga acetigignens</name>
    <dbReference type="NCBI Taxonomy" id="447595"/>
    <lineage>
        <taxon>Bacteria</taxon>
        <taxon>Bacillati</taxon>
        <taxon>Bacillota</taxon>
        <taxon>Clostridia</taxon>
        <taxon>Thermosediminibacterales</taxon>
        <taxon>Thermosediminibacteraceae</taxon>
        <taxon>Caldanaerovirga</taxon>
    </lineage>
</organism>
<comment type="similarity">
    <text evidence="4 9">Belongs to the mannonate dehydratase family.</text>
</comment>
<gene>
    <name evidence="9" type="primary">uxuA</name>
    <name evidence="10" type="ORF">SAMN05660826_00685</name>
</gene>
<dbReference type="NCBIfam" id="TIGR00695">
    <property type="entry name" value="uxuA"/>
    <property type="match status" value="1"/>
</dbReference>
<accession>A0A1M7HKE8</accession>
<dbReference type="PANTHER" id="PTHR30387:SF2">
    <property type="entry name" value="MANNONATE DEHYDRATASE"/>
    <property type="match status" value="1"/>
</dbReference>
<dbReference type="GO" id="GO:0008927">
    <property type="term" value="F:mannonate dehydratase activity"/>
    <property type="evidence" value="ECO:0007669"/>
    <property type="project" value="UniProtKB-UniRule"/>
</dbReference>
<evidence type="ECO:0000313" key="11">
    <source>
        <dbReference type="Proteomes" id="UP000184375"/>
    </source>
</evidence>
<reference evidence="11" key="1">
    <citation type="submission" date="2016-11" db="EMBL/GenBank/DDBJ databases">
        <authorList>
            <person name="Varghese N."/>
            <person name="Submissions S."/>
        </authorList>
    </citation>
    <scope>NUCLEOTIDE SEQUENCE [LARGE SCALE GENOMIC DNA]</scope>
    <source>
        <strain evidence="11">DSM 18802</strain>
    </source>
</reference>
<evidence type="ECO:0000256" key="1">
    <source>
        <dbReference type="ARBA" id="ARBA00001794"/>
    </source>
</evidence>
<dbReference type="NCBIfam" id="NF003027">
    <property type="entry name" value="PRK03906.1"/>
    <property type="match status" value="1"/>
</dbReference>
<dbReference type="EC" id="4.2.1.8" evidence="5 9"/>
<evidence type="ECO:0000256" key="9">
    <source>
        <dbReference type="HAMAP-Rule" id="MF_00106"/>
    </source>
</evidence>
<keyword evidence="11" id="KW-1185">Reference proteome</keyword>
<keyword evidence="8 9" id="KW-0456">Lyase</keyword>
<dbReference type="RefSeq" id="WP_073254681.1">
    <property type="nucleotide sequence ID" value="NZ_FRCR01000003.1"/>
</dbReference>
<dbReference type="GO" id="GO:0008198">
    <property type="term" value="F:ferrous iron binding"/>
    <property type="evidence" value="ECO:0007669"/>
    <property type="project" value="TreeGrafter"/>
</dbReference>
<dbReference type="EMBL" id="FRCR01000003">
    <property type="protein sequence ID" value="SHM28909.1"/>
    <property type="molecule type" value="Genomic_DNA"/>
</dbReference>
<dbReference type="OrthoDB" id="9780250at2"/>